<feature type="transmembrane region" description="Helical" evidence="8">
    <location>
        <begin position="78"/>
        <end position="95"/>
    </location>
</feature>
<evidence type="ECO:0000256" key="8">
    <source>
        <dbReference type="SAM" id="Phobius"/>
    </source>
</evidence>
<evidence type="ECO:0000256" key="7">
    <source>
        <dbReference type="ARBA" id="ARBA00023235"/>
    </source>
</evidence>
<organism evidence="10 11">
    <name type="scientific">Microbacterium hydrocarbonoxydans</name>
    <dbReference type="NCBI Taxonomy" id="273678"/>
    <lineage>
        <taxon>Bacteria</taxon>
        <taxon>Bacillati</taxon>
        <taxon>Actinomycetota</taxon>
        <taxon>Actinomycetes</taxon>
        <taxon>Micrococcales</taxon>
        <taxon>Microbacteriaceae</taxon>
        <taxon>Microbacterium</taxon>
    </lineage>
</organism>
<evidence type="ECO:0000313" key="11">
    <source>
        <dbReference type="Proteomes" id="UP000183750"/>
    </source>
</evidence>
<keyword evidence="4" id="KW-0125">Carotenoid biosynthesis</keyword>
<comment type="subcellular location">
    <subcellularLocation>
        <location evidence="1">Membrane</location>
        <topology evidence="1">Multi-pass membrane protein</topology>
    </subcellularLocation>
</comment>
<feature type="transmembrane region" description="Helical" evidence="8">
    <location>
        <begin position="31"/>
        <end position="58"/>
    </location>
</feature>
<dbReference type="EMBL" id="FNSQ01000005">
    <property type="protein sequence ID" value="SEB53344.1"/>
    <property type="molecule type" value="Genomic_DNA"/>
</dbReference>
<keyword evidence="5 8" id="KW-1133">Transmembrane helix</keyword>
<evidence type="ECO:0000256" key="3">
    <source>
        <dbReference type="ARBA" id="ARBA00022692"/>
    </source>
</evidence>
<dbReference type="GO" id="GO:0016020">
    <property type="term" value="C:membrane"/>
    <property type="evidence" value="ECO:0007669"/>
    <property type="project" value="UniProtKB-SubCell"/>
</dbReference>
<accession>A0A1H4K494</accession>
<protein>
    <submittedName>
        <fullName evidence="10">Lycopene cyclase domain-containing protein</fullName>
    </submittedName>
</protein>
<evidence type="ECO:0000256" key="5">
    <source>
        <dbReference type="ARBA" id="ARBA00022989"/>
    </source>
</evidence>
<evidence type="ECO:0000256" key="1">
    <source>
        <dbReference type="ARBA" id="ARBA00004141"/>
    </source>
</evidence>
<keyword evidence="3 8" id="KW-0812">Transmembrane</keyword>
<dbReference type="GO" id="GO:0016117">
    <property type="term" value="P:carotenoid biosynthetic process"/>
    <property type="evidence" value="ECO:0007669"/>
    <property type="project" value="UniProtKB-KW"/>
</dbReference>
<evidence type="ECO:0000256" key="6">
    <source>
        <dbReference type="ARBA" id="ARBA00023136"/>
    </source>
</evidence>
<proteinExistence type="predicted"/>
<keyword evidence="6 8" id="KW-0472">Membrane</keyword>
<evidence type="ECO:0000313" key="10">
    <source>
        <dbReference type="EMBL" id="SEB53344.1"/>
    </source>
</evidence>
<evidence type="ECO:0000256" key="2">
    <source>
        <dbReference type="ARBA" id="ARBA00004829"/>
    </source>
</evidence>
<dbReference type="RefSeq" id="WP_060926628.1">
    <property type="nucleotide sequence ID" value="NZ_FNSQ01000005.1"/>
</dbReference>
<dbReference type="OrthoDB" id="4411839at2"/>
<dbReference type="AlphaFoldDB" id="A0A1H4K494"/>
<feature type="transmembrane region" description="Helical" evidence="8">
    <location>
        <begin position="6"/>
        <end position="24"/>
    </location>
</feature>
<gene>
    <name evidence="10" type="ORF">SAMN04489807_1221</name>
</gene>
<dbReference type="Pfam" id="PF18916">
    <property type="entry name" value="Lycopene_cyc"/>
    <property type="match status" value="1"/>
</dbReference>
<dbReference type="NCBIfam" id="TIGR03462">
    <property type="entry name" value="CarR_dom_SF"/>
    <property type="match status" value="1"/>
</dbReference>
<dbReference type="InterPro" id="IPR017825">
    <property type="entry name" value="Lycopene_cyclase_dom"/>
</dbReference>
<comment type="pathway">
    <text evidence="2">Carotenoid biosynthesis.</text>
</comment>
<keyword evidence="11" id="KW-1185">Reference proteome</keyword>
<name>A0A1H4K494_9MICO</name>
<sequence length="114" mass="12119">MTYIELSAWFVGAAAVAAIVLSLVSRHRPHLTAMVVTIVALFLLTAVFDTIMIATGLFHYSPDHLLGVHIGLAPLEDFAYPLAGAILLPALWAALRGRLRGRDRESAAPDGGAS</sequence>
<dbReference type="GO" id="GO:0016872">
    <property type="term" value="F:intramolecular lyase activity"/>
    <property type="evidence" value="ECO:0007669"/>
    <property type="project" value="InterPro"/>
</dbReference>
<keyword evidence="7" id="KW-0413">Isomerase</keyword>
<reference evidence="11" key="1">
    <citation type="submission" date="2016-10" db="EMBL/GenBank/DDBJ databases">
        <authorList>
            <person name="Varghese N."/>
            <person name="Submissions S."/>
        </authorList>
    </citation>
    <scope>NUCLEOTIDE SEQUENCE [LARGE SCALE GENOMIC DNA]</scope>
    <source>
        <strain evidence="11">DSM 16089</strain>
    </source>
</reference>
<dbReference type="Proteomes" id="UP000183750">
    <property type="component" value="Unassembled WGS sequence"/>
</dbReference>
<evidence type="ECO:0000259" key="9">
    <source>
        <dbReference type="Pfam" id="PF18916"/>
    </source>
</evidence>
<feature type="domain" description="Lycopene cyclase" evidence="9">
    <location>
        <begin position="13"/>
        <end position="83"/>
    </location>
</feature>
<evidence type="ECO:0000256" key="4">
    <source>
        <dbReference type="ARBA" id="ARBA00022746"/>
    </source>
</evidence>
<dbReference type="GO" id="GO:0045436">
    <property type="term" value="F:lycopene beta cyclase activity"/>
    <property type="evidence" value="ECO:0007669"/>
    <property type="project" value="UniProtKB-ARBA"/>
</dbReference>